<evidence type="ECO:0000259" key="1">
    <source>
        <dbReference type="Pfam" id="PF14780"/>
    </source>
</evidence>
<dbReference type="PANTHER" id="PTHR34761:SF1">
    <property type="entry name" value="NUCLEOLUS AND NEURAL PROGENITOR PROTEIN"/>
    <property type="match status" value="1"/>
</dbReference>
<dbReference type="PANTHER" id="PTHR34761">
    <property type="entry name" value="NUCLEOLUS AND NEURAL PROGENITOR PROTEIN"/>
    <property type="match status" value="1"/>
</dbReference>
<dbReference type="EMBL" id="GBYB01000923">
    <property type="protein sequence ID" value="JAG70690.1"/>
    <property type="molecule type" value="Transcribed_RNA"/>
</dbReference>
<name>A0A0C9PIY1_9HYME</name>
<dbReference type="AlphaFoldDB" id="A0A0C9PIY1"/>
<sequence length="388" mass="44577">METNISKPLWNCLKLDRPPTSIWHPMPENFATSLFISTVNSAVEDISYQDQLSTEAVVLTRLVYRMKSKFRADKGLKNIEKVNRALLNYLKLSVKEDYEYLKANIESNEESITLPSRQMLDYVLIKTESFAKLMHRIESVARLAAHFLTNRIHLGQAWTVSVIALSVISRIWMLSSYLLRRSCEWYNNLYTLREKVRPMGVEWMPREQTLPSDLKSWIGVSRIDKQSQCSTQTQGSDSIFSLIKTDNGESFVIHELEQEFENKANPLTKSNINAELDNCENIPRKRSSIMIPSQRVSRIHDDSTKNIMEDTKSNRLSSIGISSIDISDLGEKLLRKRHETVASIKKNLQPNEGNLGKSMQKSKMAKGPKKKSVRWGFATNLKKFRGNM</sequence>
<accession>A0A0C9PIY1</accession>
<dbReference type="GO" id="GO:0005634">
    <property type="term" value="C:nucleus"/>
    <property type="evidence" value="ECO:0007669"/>
    <property type="project" value="TreeGrafter"/>
</dbReference>
<dbReference type="InterPro" id="IPR052835">
    <property type="entry name" value="Nepro"/>
</dbReference>
<feature type="domain" description="Nucleolus and neural progenitor protein-like N-terminal" evidence="1">
    <location>
        <begin position="10"/>
        <end position="190"/>
    </location>
</feature>
<reference evidence="2" key="1">
    <citation type="submission" date="2015-01" db="EMBL/GenBank/DDBJ databases">
        <title>Transcriptome Assembly of Fopius arisanus.</title>
        <authorList>
            <person name="Geib S."/>
        </authorList>
    </citation>
    <scope>NUCLEOTIDE SEQUENCE</scope>
</reference>
<proteinExistence type="predicted"/>
<gene>
    <name evidence="2" type="primary">si:dkey-22a1.3</name>
    <name evidence="2" type="ORF">g.21782</name>
</gene>
<organism evidence="2">
    <name type="scientific">Fopius arisanus</name>
    <dbReference type="NCBI Taxonomy" id="64838"/>
    <lineage>
        <taxon>Eukaryota</taxon>
        <taxon>Metazoa</taxon>
        <taxon>Ecdysozoa</taxon>
        <taxon>Arthropoda</taxon>
        <taxon>Hexapoda</taxon>
        <taxon>Insecta</taxon>
        <taxon>Pterygota</taxon>
        <taxon>Neoptera</taxon>
        <taxon>Endopterygota</taxon>
        <taxon>Hymenoptera</taxon>
        <taxon>Apocrita</taxon>
        <taxon>Ichneumonoidea</taxon>
        <taxon>Braconidae</taxon>
        <taxon>Opiinae</taxon>
        <taxon>Fopius</taxon>
    </lineage>
</organism>
<protein>
    <submittedName>
        <fullName evidence="2">Si:dkey-22a1.3 protein</fullName>
    </submittedName>
</protein>
<dbReference type="Pfam" id="PF14780">
    <property type="entry name" value="NEPRO_N"/>
    <property type="match status" value="1"/>
</dbReference>
<dbReference type="GO" id="GO:0045747">
    <property type="term" value="P:positive regulation of Notch signaling pathway"/>
    <property type="evidence" value="ECO:0007669"/>
    <property type="project" value="TreeGrafter"/>
</dbReference>
<dbReference type="InterPro" id="IPR027951">
    <property type="entry name" value="Nepro_N"/>
</dbReference>
<evidence type="ECO:0000313" key="2">
    <source>
        <dbReference type="EMBL" id="JAG70690.1"/>
    </source>
</evidence>